<evidence type="ECO:0000256" key="7">
    <source>
        <dbReference type="ARBA" id="ARBA00022723"/>
    </source>
</evidence>
<dbReference type="SMART" id="SM00631">
    <property type="entry name" value="Zn_pept"/>
    <property type="match status" value="1"/>
</dbReference>
<keyword evidence="15" id="KW-0812">Transmembrane</keyword>
<keyword evidence="7" id="KW-0479">Metal-binding</keyword>
<comment type="similarity">
    <text evidence="3 14">Belongs to the peptidase M14 family.</text>
</comment>
<accession>A0A6G0TX39</accession>
<dbReference type="PANTHER" id="PTHR11705:SF91">
    <property type="entry name" value="FI01817P-RELATED"/>
    <property type="match status" value="1"/>
</dbReference>
<dbReference type="GO" id="GO:0006508">
    <property type="term" value="P:proteolysis"/>
    <property type="evidence" value="ECO:0007669"/>
    <property type="project" value="UniProtKB-KW"/>
</dbReference>
<feature type="transmembrane region" description="Helical" evidence="15">
    <location>
        <begin position="22"/>
        <end position="41"/>
    </location>
</feature>
<name>A0A6G0TX39_APHGL</name>
<evidence type="ECO:0000256" key="1">
    <source>
        <dbReference type="ARBA" id="ARBA00001947"/>
    </source>
</evidence>
<keyword evidence="8" id="KW-0732">Signal</keyword>
<dbReference type="EMBL" id="VYZN01000013">
    <property type="protein sequence ID" value="KAE9540859.1"/>
    <property type="molecule type" value="Genomic_DNA"/>
</dbReference>
<evidence type="ECO:0000256" key="6">
    <source>
        <dbReference type="ARBA" id="ARBA00022670"/>
    </source>
</evidence>
<evidence type="ECO:0000256" key="2">
    <source>
        <dbReference type="ARBA" id="ARBA00004613"/>
    </source>
</evidence>
<dbReference type="SUPFAM" id="SSF53187">
    <property type="entry name" value="Zn-dependent exopeptidases"/>
    <property type="match status" value="1"/>
</dbReference>
<dbReference type="InterPro" id="IPR057246">
    <property type="entry name" value="CARBOXYPEPT_ZN_1"/>
</dbReference>
<gene>
    <name evidence="17" type="ORF">AGLY_004104</name>
</gene>
<organism evidence="17 18">
    <name type="scientific">Aphis glycines</name>
    <name type="common">Soybean aphid</name>
    <dbReference type="NCBI Taxonomy" id="307491"/>
    <lineage>
        <taxon>Eukaryota</taxon>
        <taxon>Metazoa</taxon>
        <taxon>Ecdysozoa</taxon>
        <taxon>Arthropoda</taxon>
        <taxon>Hexapoda</taxon>
        <taxon>Insecta</taxon>
        <taxon>Pterygota</taxon>
        <taxon>Neoptera</taxon>
        <taxon>Paraneoptera</taxon>
        <taxon>Hemiptera</taxon>
        <taxon>Sternorrhyncha</taxon>
        <taxon>Aphidomorpha</taxon>
        <taxon>Aphidoidea</taxon>
        <taxon>Aphididae</taxon>
        <taxon>Aphidini</taxon>
        <taxon>Aphis</taxon>
        <taxon>Aphis</taxon>
    </lineage>
</organism>
<dbReference type="CDD" id="cd03860">
    <property type="entry name" value="M14_CP_A-B_like"/>
    <property type="match status" value="1"/>
</dbReference>
<evidence type="ECO:0000256" key="14">
    <source>
        <dbReference type="PROSITE-ProRule" id="PRU01379"/>
    </source>
</evidence>
<feature type="domain" description="Peptidase M14" evidence="16">
    <location>
        <begin position="156"/>
        <end position="450"/>
    </location>
</feature>
<keyword evidence="12" id="KW-1015">Disulfide bond</keyword>
<dbReference type="GO" id="GO:0004181">
    <property type="term" value="F:metallocarboxypeptidase activity"/>
    <property type="evidence" value="ECO:0007669"/>
    <property type="project" value="InterPro"/>
</dbReference>
<evidence type="ECO:0000256" key="4">
    <source>
        <dbReference type="ARBA" id="ARBA00022525"/>
    </source>
</evidence>
<dbReference type="SUPFAM" id="SSF54897">
    <property type="entry name" value="Protease propeptides/inhibitors"/>
    <property type="match status" value="1"/>
</dbReference>
<keyword evidence="10" id="KW-0862">Zinc</keyword>
<sequence>MAIYGLQQKDLKYSIHLFEMDGCYRVLYCVITLLALATLIICLENNDQHRDVEEKITYNGDQVLRVETVNSKQRKKIKELENQGLIEKWFTNTTSVDIMVKKDNSEIVKNTLKNGSLLFDVFIDDIQRAINEENPPINEDESELSGRQGHNLTFERYHKIHDINKYIDYLSQEYPDIVEIETIGKSYENVPLRVIRIKPDQNATDVKAIWIDGGIHAREWIAVSSVLYLINELIYNRDSLESHMKNIEFHIIPILNPDGYKYSHEKERLWRKNRNKQSANSCIGADLNRNWDYHWGETGASKYSCAEIYRGVKASSERETQAVVQYIMKNPNKFKGFLTFHSYGQYILYPWGYAKRVPSDHKEVHRVGQAMATAIKKATSNEYTVGNSATLLYPAAGASDDWAKGVAKIKYAYTVELKDTGKYGFILPPSEILSTGKEAFAAVSTLANEISSEK</sequence>
<evidence type="ECO:0000313" key="18">
    <source>
        <dbReference type="Proteomes" id="UP000475862"/>
    </source>
</evidence>
<evidence type="ECO:0000259" key="16">
    <source>
        <dbReference type="PROSITE" id="PS52035"/>
    </source>
</evidence>
<evidence type="ECO:0000256" key="9">
    <source>
        <dbReference type="ARBA" id="ARBA00022801"/>
    </source>
</evidence>
<keyword evidence="18" id="KW-1185">Reference proteome</keyword>
<evidence type="ECO:0000256" key="3">
    <source>
        <dbReference type="ARBA" id="ARBA00005988"/>
    </source>
</evidence>
<dbReference type="Pfam" id="PF02244">
    <property type="entry name" value="Propep_M14"/>
    <property type="match status" value="1"/>
</dbReference>
<dbReference type="OrthoDB" id="3626597at2759"/>
<keyword evidence="5" id="KW-0121">Carboxypeptidase</keyword>
<evidence type="ECO:0000256" key="11">
    <source>
        <dbReference type="ARBA" id="ARBA00023049"/>
    </source>
</evidence>
<evidence type="ECO:0000256" key="15">
    <source>
        <dbReference type="SAM" id="Phobius"/>
    </source>
</evidence>
<keyword evidence="6" id="KW-0645">Protease</keyword>
<comment type="subcellular location">
    <subcellularLocation>
        <location evidence="2">Secreted</location>
    </subcellularLocation>
</comment>
<keyword evidence="15" id="KW-1133">Transmembrane helix</keyword>
<protein>
    <recommendedName>
        <fullName evidence="16">Peptidase M14 domain-containing protein</fullName>
    </recommendedName>
</protein>
<dbReference type="Proteomes" id="UP000475862">
    <property type="component" value="Unassembled WGS sequence"/>
</dbReference>
<dbReference type="PANTHER" id="PTHR11705">
    <property type="entry name" value="PROTEASE FAMILY M14 CARBOXYPEPTIDASE A,B"/>
    <property type="match status" value="1"/>
</dbReference>
<comment type="cofactor">
    <cofactor evidence="1">
        <name>Zn(2+)</name>
        <dbReference type="ChEBI" id="CHEBI:29105"/>
    </cofactor>
</comment>
<dbReference type="InterPro" id="IPR000834">
    <property type="entry name" value="Peptidase_M14"/>
</dbReference>
<comment type="caution">
    <text evidence="17">The sequence shown here is derived from an EMBL/GenBank/DDBJ whole genome shotgun (WGS) entry which is preliminary data.</text>
</comment>
<dbReference type="InterPro" id="IPR036990">
    <property type="entry name" value="M14A-like_propep"/>
</dbReference>
<dbReference type="PROSITE" id="PS00132">
    <property type="entry name" value="CARBOXYPEPT_ZN_1"/>
    <property type="match status" value="1"/>
</dbReference>
<feature type="active site" description="Proton donor/acceptor" evidence="14">
    <location>
        <position position="416"/>
    </location>
</feature>
<evidence type="ECO:0000256" key="5">
    <source>
        <dbReference type="ARBA" id="ARBA00022645"/>
    </source>
</evidence>
<dbReference type="PROSITE" id="PS52035">
    <property type="entry name" value="PEPTIDASE_M14"/>
    <property type="match status" value="1"/>
</dbReference>
<evidence type="ECO:0000256" key="8">
    <source>
        <dbReference type="ARBA" id="ARBA00022729"/>
    </source>
</evidence>
<evidence type="ECO:0000313" key="17">
    <source>
        <dbReference type="EMBL" id="KAE9540859.1"/>
    </source>
</evidence>
<evidence type="ECO:0000256" key="12">
    <source>
        <dbReference type="ARBA" id="ARBA00023157"/>
    </source>
</evidence>
<dbReference type="Gene3D" id="3.40.630.10">
    <property type="entry name" value="Zn peptidases"/>
    <property type="match status" value="1"/>
</dbReference>
<dbReference type="PRINTS" id="PR00765">
    <property type="entry name" value="CRBOXYPTASEA"/>
</dbReference>
<proteinExistence type="inferred from homology"/>
<dbReference type="Gene3D" id="3.30.70.340">
    <property type="entry name" value="Metallocarboxypeptidase-like"/>
    <property type="match status" value="1"/>
</dbReference>
<reference evidence="17 18" key="1">
    <citation type="submission" date="2019-08" db="EMBL/GenBank/DDBJ databases">
        <title>The genome of the soybean aphid Biotype 1, its phylome, world population structure and adaptation to the North American continent.</title>
        <authorList>
            <person name="Giordano R."/>
            <person name="Donthu R.K."/>
            <person name="Hernandez A.G."/>
            <person name="Wright C.L."/>
            <person name="Zimin A.V."/>
        </authorList>
    </citation>
    <scope>NUCLEOTIDE SEQUENCE [LARGE SCALE GENOMIC DNA]</scope>
    <source>
        <tissue evidence="17">Whole aphids</tissue>
    </source>
</reference>
<evidence type="ECO:0000256" key="10">
    <source>
        <dbReference type="ARBA" id="ARBA00022833"/>
    </source>
</evidence>
<comment type="function">
    <text evidence="13">Involved in the digestion of the blood meal.</text>
</comment>
<dbReference type="AlphaFoldDB" id="A0A6G0TX39"/>
<evidence type="ECO:0000256" key="13">
    <source>
        <dbReference type="ARBA" id="ARBA00057299"/>
    </source>
</evidence>
<dbReference type="InterPro" id="IPR003146">
    <property type="entry name" value="M14A_act_pep"/>
</dbReference>
<keyword evidence="15" id="KW-0472">Membrane</keyword>
<dbReference type="GO" id="GO:0005615">
    <property type="term" value="C:extracellular space"/>
    <property type="evidence" value="ECO:0007669"/>
    <property type="project" value="TreeGrafter"/>
</dbReference>
<keyword evidence="4" id="KW-0964">Secreted</keyword>
<dbReference type="FunFam" id="3.40.630.10:FF:000040">
    <property type="entry name" value="zinc carboxypeptidase"/>
    <property type="match status" value="1"/>
</dbReference>
<keyword evidence="11" id="KW-0482">Metalloprotease</keyword>
<keyword evidence="9" id="KW-0378">Hydrolase</keyword>
<dbReference type="Pfam" id="PF00246">
    <property type="entry name" value="Peptidase_M14"/>
    <property type="match status" value="1"/>
</dbReference>
<dbReference type="GO" id="GO:0008270">
    <property type="term" value="F:zinc ion binding"/>
    <property type="evidence" value="ECO:0007669"/>
    <property type="project" value="InterPro"/>
</dbReference>